<evidence type="ECO:0000313" key="2">
    <source>
        <dbReference type="Proteomes" id="UP001260534"/>
    </source>
</evidence>
<name>A0ABU2I0S2_9XANT</name>
<proteinExistence type="predicted"/>
<dbReference type="EMBL" id="JAQMHB010000001">
    <property type="protein sequence ID" value="MDS9991740.1"/>
    <property type="molecule type" value="Genomic_DNA"/>
</dbReference>
<gene>
    <name evidence="1" type="ORF">PNQ69_03070</name>
</gene>
<accession>A0ABU2I0S2</accession>
<evidence type="ECO:0008006" key="3">
    <source>
        <dbReference type="Google" id="ProtNLM"/>
    </source>
</evidence>
<reference evidence="1 2" key="1">
    <citation type="submission" date="2023-01" db="EMBL/GenBank/DDBJ databases">
        <title>Xanthomonas hawaiianensis sp. nov. isolated from Araceae family in Hawaii.</title>
        <authorList>
            <person name="Chunag S.-C."/>
            <person name="Dobhal S."/>
            <person name="Alvarez A."/>
            <person name="Arif M."/>
        </authorList>
    </citation>
    <scope>NUCLEOTIDE SEQUENCE [LARGE SCALE GENOMIC DNA]</scope>
    <source>
        <strain evidence="1 2">A2111</strain>
    </source>
</reference>
<keyword evidence="2" id="KW-1185">Reference proteome</keyword>
<organism evidence="1 2">
    <name type="scientific">Xanthomonas hawaiiensis</name>
    <dbReference type="NCBI Taxonomy" id="3003247"/>
    <lineage>
        <taxon>Bacteria</taxon>
        <taxon>Pseudomonadati</taxon>
        <taxon>Pseudomonadota</taxon>
        <taxon>Gammaproteobacteria</taxon>
        <taxon>Lysobacterales</taxon>
        <taxon>Lysobacteraceae</taxon>
        <taxon>Xanthomonas</taxon>
    </lineage>
</organism>
<dbReference type="Proteomes" id="UP001260534">
    <property type="component" value="Unassembled WGS sequence"/>
</dbReference>
<comment type="caution">
    <text evidence="1">The sequence shown here is derived from an EMBL/GenBank/DDBJ whole genome shotgun (WGS) entry which is preliminary data.</text>
</comment>
<evidence type="ECO:0000313" key="1">
    <source>
        <dbReference type="EMBL" id="MDS9991740.1"/>
    </source>
</evidence>
<dbReference type="PROSITE" id="PS51257">
    <property type="entry name" value="PROKAR_LIPOPROTEIN"/>
    <property type="match status" value="1"/>
</dbReference>
<dbReference type="RefSeq" id="WP_209231346.1">
    <property type="nucleotide sequence ID" value="NZ_JAGHXG010000015.1"/>
</dbReference>
<protein>
    <recommendedName>
        <fullName evidence="3">SbsA Ig-like domain-containing protein</fullName>
    </recommendedName>
</protein>
<sequence>MKTRTLPILFLILVAAVACDRAGKPHAQPVAASISLQSLTVGSDKAQDGVPTQPITVLDALTIEVTLNSAPPTDAGPIEARFINLATGQVAATGSGAVTDRRATLTLNPKDRREWEPGRYLLEVSLGVSLLGTRDIDVSVPGPAS</sequence>